<organism evidence="1 2">
    <name type="scientific">Elizabethkingia anophelis NUHP1</name>
    <dbReference type="NCBI Taxonomy" id="1338011"/>
    <lineage>
        <taxon>Bacteria</taxon>
        <taxon>Pseudomonadati</taxon>
        <taxon>Bacteroidota</taxon>
        <taxon>Flavobacteriia</taxon>
        <taxon>Flavobacteriales</taxon>
        <taxon>Weeksellaceae</taxon>
        <taxon>Elizabethkingia</taxon>
    </lineage>
</organism>
<reference evidence="1" key="2">
    <citation type="journal article" date="2015" name="Genome Biol. Evol.">
        <title>Complete Genome Sequence and Transcriptomic Analysis of the Novel Pathogen Elizabethkingia anophelis in Response to Oxidative Stress.</title>
        <authorList>
            <person name="Li Y."/>
            <person name="Liu Y."/>
            <person name="Chew S.C."/>
            <person name="Tay M."/>
            <person name="Salido M.M."/>
            <person name="Teo J."/>
            <person name="Lauro F.M."/>
            <person name="Givskov M."/>
            <person name="Yang L."/>
        </authorList>
    </citation>
    <scope>NUCLEOTIDE SEQUENCE</scope>
    <source>
        <strain evidence="1">NUHP1</strain>
    </source>
</reference>
<dbReference type="KEGG" id="eao:BD94_0958"/>
<reference evidence="1" key="1">
    <citation type="journal article" date="2013" name="Lancet">
        <title>First case of E anophelis outbreak in an intensive-care unit.</title>
        <authorList>
            <person name="Teo J."/>
            <person name="Tan S.Y."/>
            <person name="Tay M."/>
            <person name="Ding Y."/>
            <person name="Kjelleberg S."/>
            <person name="Givskov M."/>
            <person name="Lin R.T."/>
            <person name="Yang L."/>
        </authorList>
    </citation>
    <scope>NUCLEOTIDE SEQUENCE [LARGE SCALE GENOMIC DNA]</scope>
    <source>
        <strain evidence="1">NUHP1</strain>
    </source>
</reference>
<dbReference type="AlphaFoldDB" id="A0A077EDN9"/>
<name>A0A077EDN9_9FLAO</name>
<dbReference type="STRING" id="1338011.BD94_0958"/>
<evidence type="ECO:0000313" key="2">
    <source>
        <dbReference type="Proteomes" id="UP000028933"/>
    </source>
</evidence>
<accession>A0A077EDN9</accession>
<dbReference type="EMBL" id="CP007547">
    <property type="protein sequence ID" value="AIL44733.1"/>
    <property type="molecule type" value="Genomic_DNA"/>
</dbReference>
<sequence length="70" mass="8063">MTIPDRNPEEFIQVDIALFHESIKHILLAGLLTYFSFAPSHYKSNSDFIAKIFYEVYSSGSVQDLHLIPF</sequence>
<proteinExistence type="predicted"/>
<gene>
    <name evidence="1" type="ORF">BD94_0958</name>
</gene>
<evidence type="ECO:0000313" key="1">
    <source>
        <dbReference type="EMBL" id="AIL44733.1"/>
    </source>
</evidence>
<dbReference type="Proteomes" id="UP000028933">
    <property type="component" value="Chromosome"/>
</dbReference>
<protein>
    <submittedName>
        <fullName evidence="1">Uncharacterized protein</fullName>
    </submittedName>
</protein>
<dbReference type="HOGENOM" id="CLU_2751405_0_0_10"/>